<keyword evidence="3 9" id="KW-0489">Methyltransferase</keyword>
<evidence type="ECO:0000256" key="9">
    <source>
        <dbReference type="PROSITE-ProRule" id="PRU01023"/>
    </source>
</evidence>
<feature type="compositionally biased region" description="Basic and acidic residues" evidence="10">
    <location>
        <begin position="309"/>
        <end position="319"/>
    </location>
</feature>
<sequence>MARHHKKRSERKARAEKPVERKPASSYAAIDYNNANFEAYYKAQGILSEAEWDTFMTSLKSQLPTTFRFTGSRSYAKHLAENSQRKFFPSLQNIEVDGVGGKLVYSTCSMNPIENEAVVAAALKRCGGAVRLVDASKMLPELIRRPGVKTWMVPSYKAKEATFYSQYSEVPDEDKARITPSYFPPTDIDALNIERCLRIYPHLQNTGGFFVALLEKVAEPVFAEGANQYGELPEDQQVRRQKGPKGPHNPRNRRDKDPVVDTMPEDEVDAEMEEATSDDVTATKVVDQTVEETMTQKRKAEEDVDSDEAAPRKQIKLDSPDTDAAESSAPGTPAEPATKTDATDGPEMHKNRKHYEEPFVFLSPADGEYQTIKDVYGFPDSFPASQLVVRSEAAAHRAIYLCSSAVKQMLLAKGAYRLKVVNTGVRLFSRIHDQSALATCTHRFNDDGLALIAPMLTKRVIKLDRATVTALLLQDRPLIATLPSEKVTNELKALAVGGAVAKFQDEKDPALTIWIPLWRAPVSVGLLVNKKERVSMMHRLDIPLPVEEAKEAPAKADGEVEEQETKVEAQMT</sequence>
<feature type="region of interest" description="Disordered" evidence="10">
    <location>
        <begin position="550"/>
        <end position="572"/>
    </location>
</feature>
<evidence type="ECO:0000256" key="2">
    <source>
        <dbReference type="ARBA" id="ARBA00022555"/>
    </source>
</evidence>
<feature type="compositionally biased region" description="Acidic residues" evidence="10">
    <location>
        <begin position="263"/>
        <end position="277"/>
    </location>
</feature>
<evidence type="ECO:0000256" key="6">
    <source>
        <dbReference type="ARBA" id="ARBA00022694"/>
    </source>
</evidence>
<dbReference type="EMBL" id="GG745334">
    <property type="protein sequence ID" value="KNE59066.1"/>
    <property type="molecule type" value="Genomic_DNA"/>
</dbReference>
<dbReference type="OrthoDB" id="6093671at2759"/>
<keyword evidence="8" id="KW-0539">Nucleus</keyword>
<dbReference type="PRINTS" id="PR02008">
    <property type="entry name" value="RCMTFAMILY"/>
</dbReference>
<dbReference type="OMA" id="ESTHEGH"/>
<feature type="compositionally biased region" description="Basic and acidic residues" evidence="10">
    <location>
        <begin position="12"/>
        <end position="22"/>
    </location>
</feature>
<feature type="compositionally biased region" description="Basic residues" evidence="10">
    <location>
        <begin position="239"/>
        <end position="251"/>
    </location>
</feature>
<dbReference type="InterPro" id="IPR023270">
    <property type="entry name" value="RCMT_NCL1"/>
</dbReference>
<dbReference type="Proteomes" id="UP000054350">
    <property type="component" value="Unassembled WGS sequence"/>
</dbReference>
<reference evidence="13" key="2">
    <citation type="submission" date="2009-11" db="EMBL/GenBank/DDBJ databases">
        <title>The Genome Sequence of Allomyces macrogynus strain ATCC 38327.</title>
        <authorList>
            <consortium name="The Broad Institute Genome Sequencing Platform"/>
            <person name="Russ C."/>
            <person name="Cuomo C."/>
            <person name="Shea T."/>
            <person name="Young S.K."/>
            <person name="Zeng Q."/>
            <person name="Koehrsen M."/>
            <person name="Haas B."/>
            <person name="Borodovsky M."/>
            <person name="Guigo R."/>
            <person name="Alvarado L."/>
            <person name="Berlin A."/>
            <person name="Borenstein D."/>
            <person name="Chen Z."/>
            <person name="Engels R."/>
            <person name="Freedman E."/>
            <person name="Gellesch M."/>
            <person name="Goldberg J."/>
            <person name="Griggs A."/>
            <person name="Gujja S."/>
            <person name="Heiman D."/>
            <person name="Hepburn T."/>
            <person name="Howarth C."/>
            <person name="Jen D."/>
            <person name="Larson L."/>
            <person name="Lewis B."/>
            <person name="Mehta T."/>
            <person name="Park D."/>
            <person name="Pearson M."/>
            <person name="Roberts A."/>
            <person name="Saif S."/>
            <person name="Shenoy N."/>
            <person name="Sisk P."/>
            <person name="Stolte C."/>
            <person name="Sykes S."/>
            <person name="Walk T."/>
            <person name="White J."/>
            <person name="Yandava C."/>
            <person name="Burger G."/>
            <person name="Gray M.W."/>
            <person name="Holland P.W.H."/>
            <person name="King N."/>
            <person name="Lang F.B.F."/>
            <person name="Roger A.J."/>
            <person name="Ruiz-Trillo I."/>
            <person name="Lander E."/>
            <person name="Nusbaum C."/>
        </authorList>
    </citation>
    <scope>NUCLEOTIDE SEQUENCE [LARGE SCALE GENOMIC DNA]</scope>
    <source>
        <strain evidence="13">ATCC 38327</strain>
    </source>
</reference>
<dbReference type="Gene3D" id="3.40.50.150">
    <property type="entry name" value="Vaccinia Virus protein VP39"/>
    <property type="match status" value="1"/>
</dbReference>
<evidence type="ECO:0000256" key="5">
    <source>
        <dbReference type="ARBA" id="ARBA00022691"/>
    </source>
</evidence>
<dbReference type="GO" id="GO:0030488">
    <property type="term" value="P:tRNA methylation"/>
    <property type="evidence" value="ECO:0007669"/>
    <property type="project" value="UniProtKB-ARBA"/>
</dbReference>
<feature type="domain" description="SAM-dependent MTase RsmB/NOP-type" evidence="11">
    <location>
        <begin position="1"/>
        <end position="217"/>
    </location>
</feature>
<dbReference type="SUPFAM" id="SSF53335">
    <property type="entry name" value="S-adenosyl-L-methionine-dependent methyltransferases"/>
    <property type="match status" value="1"/>
</dbReference>
<comment type="subcellular location">
    <subcellularLocation>
        <location evidence="1">Nucleus</location>
    </subcellularLocation>
</comment>
<keyword evidence="6" id="KW-0819">tRNA processing</keyword>
<dbReference type="PANTHER" id="PTHR22808">
    <property type="entry name" value="NCL1 YEAST -RELATED NOL1/NOP2/FMU SUN DOMAIN-CONTAINING"/>
    <property type="match status" value="1"/>
</dbReference>
<dbReference type="PRINTS" id="PR02011">
    <property type="entry name" value="RCMTNCL1"/>
</dbReference>
<dbReference type="InterPro" id="IPR049560">
    <property type="entry name" value="MeTrfase_RsmB-F_NOP2_cat"/>
</dbReference>
<evidence type="ECO:0000256" key="7">
    <source>
        <dbReference type="ARBA" id="ARBA00022884"/>
    </source>
</evidence>
<protein>
    <recommendedName>
        <fullName evidence="11">SAM-dependent MTase RsmB/NOP-type domain-containing protein</fullName>
    </recommendedName>
</protein>
<evidence type="ECO:0000259" key="11">
    <source>
        <dbReference type="PROSITE" id="PS51686"/>
    </source>
</evidence>
<dbReference type="VEuPathDB" id="FungiDB:AMAG_18091"/>
<dbReference type="GO" id="GO:0005634">
    <property type="term" value="C:nucleus"/>
    <property type="evidence" value="ECO:0007669"/>
    <property type="project" value="UniProtKB-SubCell"/>
</dbReference>
<dbReference type="GO" id="GO:0016428">
    <property type="term" value="F:tRNA (cytidine-5-)-methyltransferase activity"/>
    <property type="evidence" value="ECO:0007669"/>
    <property type="project" value="InterPro"/>
</dbReference>
<organism evidence="12 13">
    <name type="scientific">Allomyces macrogynus (strain ATCC 38327)</name>
    <name type="common">Allomyces javanicus var. macrogynus</name>
    <dbReference type="NCBI Taxonomy" id="578462"/>
    <lineage>
        <taxon>Eukaryota</taxon>
        <taxon>Fungi</taxon>
        <taxon>Fungi incertae sedis</taxon>
        <taxon>Blastocladiomycota</taxon>
        <taxon>Blastocladiomycetes</taxon>
        <taxon>Blastocladiales</taxon>
        <taxon>Blastocladiaceae</taxon>
        <taxon>Allomyces</taxon>
    </lineage>
</organism>
<feature type="region of interest" description="Disordered" evidence="10">
    <location>
        <begin position="229"/>
        <end position="350"/>
    </location>
</feature>
<evidence type="ECO:0000256" key="8">
    <source>
        <dbReference type="ARBA" id="ARBA00023242"/>
    </source>
</evidence>
<dbReference type="AlphaFoldDB" id="A0A0L0S9E8"/>
<evidence type="ECO:0000256" key="1">
    <source>
        <dbReference type="ARBA" id="ARBA00004123"/>
    </source>
</evidence>
<evidence type="ECO:0000256" key="10">
    <source>
        <dbReference type="SAM" id="MobiDB-lite"/>
    </source>
</evidence>
<keyword evidence="7 9" id="KW-0694">RNA-binding</keyword>
<keyword evidence="4 9" id="KW-0808">Transferase</keyword>
<comment type="similarity">
    <text evidence="9">Belongs to the class I-like SAM-binding methyltransferase superfamily. RsmB/NOP family.</text>
</comment>
<name>A0A0L0S9E8_ALLM3</name>
<dbReference type="InterPro" id="IPR001678">
    <property type="entry name" value="MeTrfase_RsmB-F_NOP2_dom"/>
</dbReference>
<dbReference type="STRING" id="578462.A0A0L0S9E8"/>
<dbReference type="PANTHER" id="PTHR22808:SF1">
    <property type="entry name" value="RNA CYTOSINE-C(5)-METHYLTRANSFERASE NSUN2-RELATED"/>
    <property type="match status" value="1"/>
</dbReference>
<reference evidence="12 13" key="1">
    <citation type="submission" date="2009-11" db="EMBL/GenBank/DDBJ databases">
        <title>Annotation of Allomyces macrogynus ATCC 38327.</title>
        <authorList>
            <consortium name="The Broad Institute Genome Sequencing Platform"/>
            <person name="Russ C."/>
            <person name="Cuomo C."/>
            <person name="Burger G."/>
            <person name="Gray M.W."/>
            <person name="Holland P.W.H."/>
            <person name="King N."/>
            <person name="Lang F.B.F."/>
            <person name="Roger A.J."/>
            <person name="Ruiz-Trillo I."/>
            <person name="Young S.K."/>
            <person name="Zeng Q."/>
            <person name="Gargeya S."/>
            <person name="Fitzgerald M."/>
            <person name="Haas B."/>
            <person name="Abouelleil A."/>
            <person name="Alvarado L."/>
            <person name="Arachchi H.M."/>
            <person name="Berlin A."/>
            <person name="Chapman S.B."/>
            <person name="Gearin G."/>
            <person name="Goldberg J."/>
            <person name="Griggs A."/>
            <person name="Gujja S."/>
            <person name="Hansen M."/>
            <person name="Heiman D."/>
            <person name="Howarth C."/>
            <person name="Larimer J."/>
            <person name="Lui A."/>
            <person name="MacDonald P.J.P."/>
            <person name="McCowen C."/>
            <person name="Montmayeur A."/>
            <person name="Murphy C."/>
            <person name="Neiman D."/>
            <person name="Pearson M."/>
            <person name="Priest M."/>
            <person name="Roberts A."/>
            <person name="Saif S."/>
            <person name="Shea T."/>
            <person name="Sisk P."/>
            <person name="Stolte C."/>
            <person name="Sykes S."/>
            <person name="Wortman J."/>
            <person name="Nusbaum C."/>
            <person name="Birren B."/>
        </authorList>
    </citation>
    <scope>NUCLEOTIDE SEQUENCE [LARGE SCALE GENOMIC DNA]</scope>
    <source>
        <strain evidence="12 13">ATCC 38327</strain>
    </source>
</reference>
<keyword evidence="2" id="KW-0820">tRNA-binding</keyword>
<dbReference type="InterPro" id="IPR057286">
    <property type="entry name" value="PUA_NSUN2"/>
</dbReference>
<dbReference type="InterPro" id="IPR057285">
    <property type="entry name" value="Pre-PUA_NSUN2"/>
</dbReference>
<evidence type="ECO:0000256" key="3">
    <source>
        <dbReference type="ARBA" id="ARBA00022603"/>
    </source>
</evidence>
<evidence type="ECO:0000256" key="4">
    <source>
        <dbReference type="ARBA" id="ARBA00022679"/>
    </source>
</evidence>
<comment type="caution">
    <text evidence="9">Lacks conserved residue(s) required for the propagation of feature annotation.</text>
</comment>
<keyword evidence="5 9" id="KW-0949">S-adenosyl-L-methionine</keyword>
<evidence type="ECO:0000313" key="12">
    <source>
        <dbReference type="EMBL" id="KNE59066.1"/>
    </source>
</evidence>
<feature type="active site" description="Nucleophile" evidence="9">
    <location>
        <position position="108"/>
    </location>
</feature>
<dbReference type="InterPro" id="IPR023267">
    <property type="entry name" value="RCMT"/>
</dbReference>
<gene>
    <name evidence="12" type="ORF">AMAG_18091</name>
</gene>
<dbReference type="PROSITE" id="PS51686">
    <property type="entry name" value="SAM_MT_RSMB_NOP"/>
    <property type="match status" value="1"/>
</dbReference>
<dbReference type="GO" id="GO:0000049">
    <property type="term" value="F:tRNA binding"/>
    <property type="evidence" value="ECO:0007669"/>
    <property type="project" value="UniProtKB-KW"/>
</dbReference>
<dbReference type="InterPro" id="IPR029063">
    <property type="entry name" value="SAM-dependent_MTases_sf"/>
</dbReference>
<feature type="compositionally biased region" description="Basic residues" evidence="10">
    <location>
        <begin position="1"/>
        <end position="11"/>
    </location>
</feature>
<dbReference type="Pfam" id="PF25376">
    <property type="entry name" value="Pre-PUA_NSUN2"/>
    <property type="match status" value="1"/>
</dbReference>
<dbReference type="GO" id="GO:0005737">
    <property type="term" value="C:cytoplasm"/>
    <property type="evidence" value="ECO:0007669"/>
    <property type="project" value="TreeGrafter"/>
</dbReference>
<dbReference type="eggNOG" id="KOG2198">
    <property type="taxonomic scope" value="Eukaryota"/>
</dbReference>
<proteinExistence type="inferred from homology"/>
<feature type="region of interest" description="Disordered" evidence="10">
    <location>
        <begin position="1"/>
        <end position="22"/>
    </location>
</feature>
<dbReference type="Pfam" id="PF25378">
    <property type="entry name" value="PUA_NSUN2"/>
    <property type="match status" value="1"/>
</dbReference>
<accession>A0A0L0S9E8</accession>
<keyword evidence="13" id="KW-1185">Reference proteome</keyword>
<dbReference type="Pfam" id="PF01189">
    <property type="entry name" value="Methyltr_RsmB-F"/>
    <property type="match status" value="1"/>
</dbReference>
<evidence type="ECO:0000313" key="13">
    <source>
        <dbReference type="Proteomes" id="UP000054350"/>
    </source>
</evidence>